<evidence type="ECO:0000259" key="2">
    <source>
        <dbReference type="PROSITE" id="PS50053"/>
    </source>
</evidence>
<dbReference type="PROSITE" id="PS50053">
    <property type="entry name" value="UBIQUITIN_2"/>
    <property type="match status" value="1"/>
</dbReference>
<organism evidence="3 4">
    <name type="scientific">Septoria linicola</name>
    <dbReference type="NCBI Taxonomy" id="215465"/>
    <lineage>
        <taxon>Eukaryota</taxon>
        <taxon>Fungi</taxon>
        <taxon>Dikarya</taxon>
        <taxon>Ascomycota</taxon>
        <taxon>Pezizomycotina</taxon>
        <taxon>Dothideomycetes</taxon>
        <taxon>Dothideomycetidae</taxon>
        <taxon>Mycosphaerellales</taxon>
        <taxon>Mycosphaerellaceae</taxon>
        <taxon>Septoria</taxon>
    </lineage>
</organism>
<dbReference type="AlphaFoldDB" id="A0A9Q9AYM4"/>
<evidence type="ECO:0000313" key="4">
    <source>
        <dbReference type="Proteomes" id="UP001056384"/>
    </source>
</evidence>
<dbReference type="EMBL" id="CP099427">
    <property type="protein sequence ID" value="USW57549.1"/>
    <property type="molecule type" value="Genomic_DNA"/>
</dbReference>
<feature type="compositionally biased region" description="Basic and acidic residues" evidence="1">
    <location>
        <begin position="23"/>
        <end position="56"/>
    </location>
</feature>
<dbReference type="Gene3D" id="3.10.20.90">
    <property type="entry name" value="Phosphatidylinositol 3-kinase Catalytic Subunit, Chain A, domain 1"/>
    <property type="match status" value="2"/>
</dbReference>
<sequence>MSFFKAPSWAKAQTKDDSDDEDLFSHSKDFMDIQRDRLEQERLKKERVKRRDEERDRKRKEKAAKKESKAEVKRESLDADLKEEPVKKRRINSEESARLLASVGIKPVTIDSDDEDEQIQYDLEDAAPVRRSPRTQRTRDVYGNSRTANTLSGAARAGDASESEVEVLKASVPPAPVVEIEEEEDSDPEIAAVQRRAREKHRLKKQLEQRSSTPGGQHSDAEVHSGLPTPPPPDPVISLLITSKLEGTNQLLVKRKLTQDLGTARRAWCQKQGFDQAASDQVFFTWNGRRMYDSTTCQRLGLEVDATGNVVRTDQRDADGAAQVHVIATTQEQLDLEKAEQVRQAKVVTTQYEPEEETASAAEEEPAKVPIKIVVQAKNQQPVRITVFSTTKFSKIVNYAKKRMGLSVEQSAYLSFDGERLDPDDVVGDTDIDDMENVDLILGE</sequence>
<dbReference type="InterPro" id="IPR000626">
    <property type="entry name" value="Ubiquitin-like_dom"/>
</dbReference>
<dbReference type="Proteomes" id="UP001056384">
    <property type="component" value="Chromosome 10"/>
</dbReference>
<dbReference type="Pfam" id="PF11976">
    <property type="entry name" value="Rad60-SLD"/>
    <property type="match status" value="1"/>
</dbReference>
<protein>
    <submittedName>
        <fullName evidence="3">Ubiquitin-like domain-containing protein</fullName>
    </submittedName>
</protein>
<feature type="compositionally biased region" description="Basic and acidic residues" evidence="1">
    <location>
        <begin position="64"/>
        <end position="97"/>
    </location>
</feature>
<dbReference type="SUPFAM" id="SSF54236">
    <property type="entry name" value="Ubiquitin-like"/>
    <property type="match status" value="1"/>
</dbReference>
<proteinExistence type="predicted"/>
<dbReference type="OrthoDB" id="3365399at2759"/>
<feature type="compositionally biased region" description="Acidic residues" evidence="1">
    <location>
        <begin position="111"/>
        <end position="125"/>
    </location>
</feature>
<evidence type="ECO:0000313" key="3">
    <source>
        <dbReference type="EMBL" id="USW57549.1"/>
    </source>
</evidence>
<feature type="compositionally biased region" description="Basic residues" evidence="1">
    <location>
        <begin position="195"/>
        <end position="204"/>
    </location>
</feature>
<accession>A0A9Q9AYM4</accession>
<feature type="region of interest" description="Disordered" evidence="1">
    <location>
        <begin position="1"/>
        <end position="236"/>
    </location>
</feature>
<keyword evidence="4" id="KW-1185">Reference proteome</keyword>
<dbReference type="PANTHER" id="PTHR10562">
    <property type="entry name" value="SMALL UBIQUITIN-RELATED MODIFIER"/>
    <property type="match status" value="1"/>
</dbReference>
<feature type="domain" description="Ubiquitin-like" evidence="2">
    <location>
        <begin position="371"/>
        <end position="444"/>
    </location>
</feature>
<reference evidence="3" key="1">
    <citation type="submission" date="2022-06" db="EMBL/GenBank/DDBJ databases">
        <title>Complete genome sequences of two strains of the flax pathogen Septoria linicola.</title>
        <authorList>
            <person name="Lapalu N."/>
            <person name="Simon A."/>
            <person name="Demenou B."/>
            <person name="Paumier D."/>
            <person name="Guillot M.-P."/>
            <person name="Gout L."/>
            <person name="Valade R."/>
        </authorList>
    </citation>
    <scope>NUCLEOTIDE SEQUENCE</scope>
    <source>
        <strain evidence="3">SE15195</strain>
    </source>
</reference>
<gene>
    <name evidence="3" type="ORF">Slin15195_G108680</name>
</gene>
<dbReference type="InterPro" id="IPR022617">
    <property type="entry name" value="Rad60/SUMO-like_dom"/>
</dbReference>
<feature type="compositionally biased region" description="Acidic residues" evidence="1">
    <location>
        <begin position="179"/>
        <end position="188"/>
    </location>
</feature>
<evidence type="ECO:0000256" key="1">
    <source>
        <dbReference type="SAM" id="MobiDB-lite"/>
    </source>
</evidence>
<name>A0A9Q9AYM4_9PEZI</name>
<dbReference type="InterPro" id="IPR029071">
    <property type="entry name" value="Ubiquitin-like_domsf"/>
</dbReference>